<dbReference type="Proteomes" id="UP000207598">
    <property type="component" value="Unassembled WGS sequence"/>
</dbReference>
<dbReference type="Pfam" id="PF01872">
    <property type="entry name" value="RibD_C"/>
    <property type="match status" value="1"/>
</dbReference>
<dbReference type="SUPFAM" id="SSF53597">
    <property type="entry name" value="Dihydrofolate reductase-like"/>
    <property type="match status" value="1"/>
</dbReference>
<dbReference type="GO" id="GO:0008703">
    <property type="term" value="F:5-amino-6-(5-phosphoribosylamino)uracil reductase activity"/>
    <property type="evidence" value="ECO:0007669"/>
    <property type="project" value="InterPro"/>
</dbReference>
<dbReference type="Gene3D" id="3.40.430.10">
    <property type="entry name" value="Dihydrofolate Reductase, subunit A"/>
    <property type="match status" value="1"/>
</dbReference>
<dbReference type="AlphaFoldDB" id="A0A238L5Y4"/>
<dbReference type="GO" id="GO:0009231">
    <property type="term" value="P:riboflavin biosynthetic process"/>
    <property type="evidence" value="ECO:0007669"/>
    <property type="project" value="InterPro"/>
</dbReference>
<dbReference type="InterPro" id="IPR002734">
    <property type="entry name" value="RibDG_C"/>
</dbReference>
<sequence length="188" mass="20454">MTTGHVFIAMSLDGYIAREDDRLDWLTQRDAAGEDHGYDAFIAGIDGLVMGSGTFRTVLGYGGDWPYAKPVVVLSHSLTDSDIPEDLRGRDQLSRLDPAALMQDLAARGWRRAYVDGGRVIRAFLARGLIADMQVTLVPVLIGRGRPLFGGMDLEDDIGLTVQGVRQFPSGLLTVRYSVSASRPGKDT</sequence>
<name>A0A238L5Y4_9RHOB</name>
<dbReference type="OrthoDB" id="9782335at2"/>
<dbReference type="InterPro" id="IPR024072">
    <property type="entry name" value="DHFR-like_dom_sf"/>
</dbReference>
<dbReference type="InterPro" id="IPR050765">
    <property type="entry name" value="Riboflavin_Biosynth_HTPR"/>
</dbReference>
<gene>
    <name evidence="2" type="ORF">MAA8898_04669</name>
</gene>
<accession>A0A238L5Y4</accession>
<evidence type="ECO:0000313" key="2">
    <source>
        <dbReference type="EMBL" id="SMX50221.1"/>
    </source>
</evidence>
<dbReference type="PANTHER" id="PTHR38011">
    <property type="entry name" value="DIHYDROFOLATE REDUCTASE FAMILY PROTEIN (AFU_ORTHOLOGUE AFUA_8G06820)"/>
    <property type="match status" value="1"/>
</dbReference>
<feature type="domain" description="Bacterial bifunctional deaminase-reductase C-terminal" evidence="1">
    <location>
        <begin position="6"/>
        <end position="173"/>
    </location>
</feature>
<evidence type="ECO:0000313" key="3">
    <source>
        <dbReference type="Proteomes" id="UP000207598"/>
    </source>
</evidence>
<dbReference type="RefSeq" id="WP_094023394.1">
    <property type="nucleotide sequence ID" value="NZ_FXYF01000020.1"/>
</dbReference>
<evidence type="ECO:0000259" key="1">
    <source>
        <dbReference type="Pfam" id="PF01872"/>
    </source>
</evidence>
<organism evidence="2 3">
    <name type="scientific">Maliponia aquimaris</name>
    <dbReference type="NCBI Taxonomy" id="1673631"/>
    <lineage>
        <taxon>Bacteria</taxon>
        <taxon>Pseudomonadati</taxon>
        <taxon>Pseudomonadota</taxon>
        <taxon>Alphaproteobacteria</taxon>
        <taxon>Rhodobacterales</taxon>
        <taxon>Paracoccaceae</taxon>
        <taxon>Maliponia</taxon>
    </lineage>
</organism>
<reference evidence="2 3" key="1">
    <citation type="submission" date="2017-05" db="EMBL/GenBank/DDBJ databases">
        <authorList>
            <person name="Song R."/>
            <person name="Chenine A.L."/>
            <person name="Ruprecht R.M."/>
        </authorList>
    </citation>
    <scope>NUCLEOTIDE SEQUENCE [LARGE SCALE GENOMIC DNA]</scope>
    <source>
        <strain evidence="2 3">CECT 8898</strain>
    </source>
</reference>
<proteinExistence type="predicted"/>
<dbReference type="EMBL" id="FXYF01000020">
    <property type="protein sequence ID" value="SMX50221.1"/>
    <property type="molecule type" value="Genomic_DNA"/>
</dbReference>
<keyword evidence="3" id="KW-1185">Reference proteome</keyword>
<protein>
    <recommendedName>
        <fullName evidence="1">Bacterial bifunctional deaminase-reductase C-terminal domain-containing protein</fullName>
    </recommendedName>
</protein>
<dbReference type="PANTHER" id="PTHR38011:SF11">
    <property type="entry name" value="2,5-DIAMINO-6-RIBOSYLAMINO-4(3H)-PYRIMIDINONE 5'-PHOSPHATE REDUCTASE"/>
    <property type="match status" value="1"/>
</dbReference>